<proteinExistence type="predicted"/>
<evidence type="ECO:0000313" key="2">
    <source>
        <dbReference type="WBParaSite" id="PDA_v2.g5035.t1"/>
    </source>
</evidence>
<organism evidence="1 2">
    <name type="scientific">Panagrolaimus davidi</name>
    <dbReference type="NCBI Taxonomy" id="227884"/>
    <lineage>
        <taxon>Eukaryota</taxon>
        <taxon>Metazoa</taxon>
        <taxon>Ecdysozoa</taxon>
        <taxon>Nematoda</taxon>
        <taxon>Chromadorea</taxon>
        <taxon>Rhabditida</taxon>
        <taxon>Tylenchina</taxon>
        <taxon>Panagrolaimomorpha</taxon>
        <taxon>Panagrolaimoidea</taxon>
        <taxon>Panagrolaimidae</taxon>
        <taxon>Panagrolaimus</taxon>
    </lineage>
</organism>
<dbReference type="WBParaSite" id="PDA_v2.g5035.t1">
    <property type="protein sequence ID" value="PDA_v2.g5035.t1"/>
    <property type="gene ID" value="PDA_v2.g5035"/>
</dbReference>
<dbReference type="AlphaFoldDB" id="A0A914QTM0"/>
<sequence length="350" mass="38714">MKCTTISTTLIYDEFDYGNITGSAIISVSSKNYVQYVSVSNVDVVNYATNETANELCVWENCTNTLSAPFETSFPNGSLTLAAYFPSMDGIEFSSAILDEASFIGFDGSLFSLDKLCSTQIINQSNLIDKETHCCMEFTPVPAAPANSRCTTFSTRSTILNVDDNYSIFATSSMNFSLNGNAFNSAGTFTPPTVSTGYNYSIDYWINDEWVCDSYPGATDIVCGTYNFPNGDSKAVIFTDFSIWSGNKGIGYLNVIARIIIRDGQTLMEEGIPFTPKNNCMYQNFPNEADANQVIHDQFCCTAFESTFDGSKQEKEMPQVSSHRPSVPAGLIKHSKMEYKRRITKRQTKS</sequence>
<accession>A0A914QTM0</accession>
<evidence type="ECO:0000313" key="1">
    <source>
        <dbReference type="Proteomes" id="UP000887578"/>
    </source>
</evidence>
<protein>
    <submittedName>
        <fullName evidence="2">Uncharacterized protein</fullName>
    </submittedName>
</protein>
<dbReference type="Proteomes" id="UP000887578">
    <property type="component" value="Unplaced"/>
</dbReference>
<name>A0A914QTM0_9BILA</name>
<reference evidence="2" key="1">
    <citation type="submission" date="2022-11" db="UniProtKB">
        <authorList>
            <consortium name="WormBaseParasite"/>
        </authorList>
    </citation>
    <scope>IDENTIFICATION</scope>
</reference>
<keyword evidence="1" id="KW-1185">Reference proteome</keyword>